<evidence type="ECO:0000313" key="2">
    <source>
        <dbReference type="Proteomes" id="UP000095287"/>
    </source>
</evidence>
<feature type="compositionally biased region" description="Polar residues" evidence="1">
    <location>
        <begin position="81"/>
        <end position="90"/>
    </location>
</feature>
<feature type="compositionally biased region" description="Polar residues" evidence="1">
    <location>
        <begin position="38"/>
        <end position="57"/>
    </location>
</feature>
<accession>A0A1I8AKC5</accession>
<proteinExistence type="predicted"/>
<organism evidence="2 3">
    <name type="scientific">Steinernema glaseri</name>
    <dbReference type="NCBI Taxonomy" id="37863"/>
    <lineage>
        <taxon>Eukaryota</taxon>
        <taxon>Metazoa</taxon>
        <taxon>Ecdysozoa</taxon>
        <taxon>Nematoda</taxon>
        <taxon>Chromadorea</taxon>
        <taxon>Rhabditida</taxon>
        <taxon>Tylenchina</taxon>
        <taxon>Panagrolaimomorpha</taxon>
        <taxon>Strongyloidoidea</taxon>
        <taxon>Steinernematidae</taxon>
        <taxon>Steinernema</taxon>
    </lineage>
</organism>
<protein>
    <submittedName>
        <fullName evidence="3">Uncharacterized protein</fullName>
    </submittedName>
</protein>
<dbReference type="Proteomes" id="UP000095287">
    <property type="component" value="Unplaced"/>
</dbReference>
<feature type="region of interest" description="Disordered" evidence="1">
    <location>
        <begin position="23"/>
        <end position="137"/>
    </location>
</feature>
<evidence type="ECO:0000256" key="1">
    <source>
        <dbReference type="SAM" id="MobiDB-lite"/>
    </source>
</evidence>
<dbReference type="WBParaSite" id="L893_g6494.t1">
    <property type="protein sequence ID" value="L893_g6494.t1"/>
    <property type="gene ID" value="L893_g6494"/>
</dbReference>
<dbReference type="AlphaFoldDB" id="A0A1I8AKC5"/>
<evidence type="ECO:0000313" key="3">
    <source>
        <dbReference type="WBParaSite" id="L893_g6494.t1"/>
    </source>
</evidence>
<name>A0A1I8AKC5_9BILA</name>
<keyword evidence="2" id="KW-1185">Reference proteome</keyword>
<sequence>MWPGANEEDYLRSPDFIRIHFPEPECYGDPEPGFQSVGAPSSGKSIERSSSTLSNKLQLRYKLQRSQGGGGTGAHTNATTMSAEQQQLTRDQLRGPGPTRPLTKWPKMGARKDHRYCPSRRATNNRSSKKRDHEFIPFFTRDEWKDNIASDRMSSNSETAAIM</sequence>
<reference evidence="3" key="1">
    <citation type="submission" date="2016-11" db="UniProtKB">
        <authorList>
            <consortium name="WormBaseParasite"/>
        </authorList>
    </citation>
    <scope>IDENTIFICATION</scope>
</reference>